<feature type="non-terminal residue" evidence="1">
    <location>
        <position position="1"/>
    </location>
</feature>
<comment type="caution">
    <text evidence="1">The sequence shown here is derived from an EMBL/GenBank/DDBJ whole genome shotgun (WGS) entry which is preliminary data.</text>
</comment>
<sequence>IIRGRCAEWTWSGTHRLHDAFSWGLHRTSPWSVQLGPCIAYLHAAFSWGPASHISMTRSAGALHRISPCSVQLGPCIAYLHDAFSWGPASHLSMQ</sequence>
<gene>
    <name evidence="1" type="ORF">KUCAC02_006731</name>
</gene>
<protein>
    <submittedName>
        <fullName evidence="1">Uncharacterized protein</fullName>
    </submittedName>
</protein>
<name>A0ACB9VT68_CHAAC</name>
<evidence type="ECO:0000313" key="1">
    <source>
        <dbReference type="EMBL" id="KAI4803175.1"/>
    </source>
</evidence>
<dbReference type="Proteomes" id="UP001057452">
    <property type="component" value="Chromosome 23"/>
</dbReference>
<reference evidence="1" key="1">
    <citation type="submission" date="2022-05" db="EMBL/GenBank/DDBJ databases">
        <title>Chromosome-level genome of Chaenocephalus aceratus.</title>
        <authorList>
            <person name="Park H."/>
        </authorList>
    </citation>
    <scope>NUCLEOTIDE SEQUENCE</scope>
    <source>
        <strain evidence="1">KU_202001</strain>
    </source>
</reference>
<evidence type="ECO:0000313" key="2">
    <source>
        <dbReference type="Proteomes" id="UP001057452"/>
    </source>
</evidence>
<proteinExistence type="predicted"/>
<organism evidence="1 2">
    <name type="scientific">Chaenocephalus aceratus</name>
    <name type="common">Blackfin icefish</name>
    <name type="synonym">Chaenichthys aceratus</name>
    <dbReference type="NCBI Taxonomy" id="36190"/>
    <lineage>
        <taxon>Eukaryota</taxon>
        <taxon>Metazoa</taxon>
        <taxon>Chordata</taxon>
        <taxon>Craniata</taxon>
        <taxon>Vertebrata</taxon>
        <taxon>Euteleostomi</taxon>
        <taxon>Actinopterygii</taxon>
        <taxon>Neopterygii</taxon>
        <taxon>Teleostei</taxon>
        <taxon>Neoteleostei</taxon>
        <taxon>Acanthomorphata</taxon>
        <taxon>Eupercaria</taxon>
        <taxon>Perciformes</taxon>
        <taxon>Notothenioidei</taxon>
        <taxon>Channichthyidae</taxon>
        <taxon>Chaenocephalus</taxon>
    </lineage>
</organism>
<feature type="non-terminal residue" evidence="1">
    <location>
        <position position="95"/>
    </location>
</feature>
<keyword evidence="2" id="KW-1185">Reference proteome</keyword>
<dbReference type="EMBL" id="CM043807">
    <property type="protein sequence ID" value="KAI4803175.1"/>
    <property type="molecule type" value="Genomic_DNA"/>
</dbReference>
<accession>A0ACB9VT68</accession>